<evidence type="ECO:0000313" key="2">
    <source>
        <dbReference type="Proteomes" id="UP000218231"/>
    </source>
</evidence>
<reference evidence="1 2" key="1">
    <citation type="journal article" date="2017" name="Curr. Biol.">
        <title>Genome architecture and evolution of a unichromosomal asexual nematode.</title>
        <authorList>
            <person name="Fradin H."/>
            <person name="Zegar C."/>
            <person name="Gutwein M."/>
            <person name="Lucas J."/>
            <person name="Kovtun M."/>
            <person name="Corcoran D."/>
            <person name="Baugh L.R."/>
            <person name="Kiontke K."/>
            <person name="Gunsalus K."/>
            <person name="Fitch D.H."/>
            <person name="Piano F."/>
        </authorList>
    </citation>
    <scope>NUCLEOTIDE SEQUENCE [LARGE SCALE GENOMIC DNA]</scope>
    <source>
        <strain evidence="1">PF1309</strain>
    </source>
</reference>
<name>A0A2A2K6I4_9BILA</name>
<dbReference type="Proteomes" id="UP000218231">
    <property type="component" value="Unassembled WGS sequence"/>
</dbReference>
<keyword evidence="2" id="KW-1185">Reference proteome</keyword>
<gene>
    <name evidence="1" type="ORF">WR25_06332</name>
</gene>
<dbReference type="AlphaFoldDB" id="A0A2A2K6I4"/>
<comment type="caution">
    <text evidence="1">The sequence shown here is derived from an EMBL/GenBank/DDBJ whole genome shotgun (WGS) entry which is preliminary data.</text>
</comment>
<proteinExistence type="predicted"/>
<protein>
    <submittedName>
        <fullName evidence="1">Uncharacterized protein</fullName>
    </submittedName>
</protein>
<accession>A0A2A2K6I4</accession>
<sequence>MHPWRPAPGRTPVVYCGPATRPCCPVNWLGASSRCPMPMARISSRAASWRASIAALTKPSSTPPRLPCVLPVKSSTTTANWPR</sequence>
<organism evidence="1 2">
    <name type="scientific">Diploscapter pachys</name>
    <dbReference type="NCBI Taxonomy" id="2018661"/>
    <lineage>
        <taxon>Eukaryota</taxon>
        <taxon>Metazoa</taxon>
        <taxon>Ecdysozoa</taxon>
        <taxon>Nematoda</taxon>
        <taxon>Chromadorea</taxon>
        <taxon>Rhabditida</taxon>
        <taxon>Rhabditina</taxon>
        <taxon>Rhabditomorpha</taxon>
        <taxon>Rhabditoidea</taxon>
        <taxon>Rhabditidae</taxon>
        <taxon>Diploscapter</taxon>
    </lineage>
</organism>
<evidence type="ECO:0000313" key="1">
    <source>
        <dbReference type="EMBL" id="PAV69483.1"/>
    </source>
</evidence>
<dbReference type="EMBL" id="LIAE01009498">
    <property type="protein sequence ID" value="PAV69483.1"/>
    <property type="molecule type" value="Genomic_DNA"/>
</dbReference>